<dbReference type="Proteomes" id="UP000319143">
    <property type="component" value="Unassembled WGS sequence"/>
</dbReference>
<evidence type="ECO:0000313" key="2">
    <source>
        <dbReference type="Proteomes" id="UP000319143"/>
    </source>
</evidence>
<accession>A0A5C6E0B5</accession>
<dbReference type="PANTHER" id="PTHR35894:SF1">
    <property type="entry name" value="PHOSPHORIBULOKINASE _ URIDINE KINASE FAMILY"/>
    <property type="match status" value="1"/>
</dbReference>
<dbReference type="SUPFAM" id="SSF52540">
    <property type="entry name" value="P-loop containing nucleoside triphosphate hydrolases"/>
    <property type="match status" value="1"/>
</dbReference>
<dbReference type="EMBL" id="SJPV01000002">
    <property type="protein sequence ID" value="TWU40776.1"/>
    <property type="molecule type" value="Genomic_DNA"/>
</dbReference>
<dbReference type="OrthoDB" id="273343at2"/>
<keyword evidence="2" id="KW-1185">Reference proteome</keyword>
<proteinExistence type="predicted"/>
<dbReference type="PANTHER" id="PTHR35894">
    <property type="entry name" value="GENERAL SECRETION PATHWAY PROTEIN A-RELATED"/>
    <property type="match status" value="1"/>
</dbReference>
<name>A0A5C6E0B5_9BACT</name>
<organism evidence="1 2">
    <name type="scientific">Novipirellula artificiosorum</name>
    <dbReference type="NCBI Taxonomy" id="2528016"/>
    <lineage>
        <taxon>Bacteria</taxon>
        <taxon>Pseudomonadati</taxon>
        <taxon>Planctomycetota</taxon>
        <taxon>Planctomycetia</taxon>
        <taxon>Pirellulales</taxon>
        <taxon>Pirellulaceae</taxon>
        <taxon>Novipirellula</taxon>
    </lineage>
</organism>
<reference evidence="1 2" key="1">
    <citation type="submission" date="2019-02" db="EMBL/GenBank/DDBJ databases">
        <title>Deep-cultivation of Planctomycetes and their phenomic and genomic characterization uncovers novel biology.</title>
        <authorList>
            <person name="Wiegand S."/>
            <person name="Jogler M."/>
            <person name="Boedeker C."/>
            <person name="Pinto D."/>
            <person name="Vollmers J."/>
            <person name="Rivas-Marin E."/>
            <person name="Kohn T."/>
            <person name="Peeters S.H."/>
            <person name="Heuer A."/>
            <person name="Rast P."/>
            <person name="Oberbeckmann S."/>
            <person name="Bunk B."/>
            <person name="Jeske O."/>
            <person name="Meyerdierks A."/>
            <person name="Storesund J.E."/>
            <person name="Kallscheuer N."/>
            <person name="Luecker S."/>
            <person name="Lage O.M."/>
            <person name="Pohl T."/>
            <person name="Merkel B.J."/>
            <person name="Hornburger P."/>
            <person name="Mueller R.-W."/>
            <person name="Bruemmer F."/>
            <person name="Labrenz M."/>
            <person name="Spormann A.M."/>
            <person name="Op Den Camp H."/>
            <person name="Overmann J."/>
            <person name="Amann R."/>
            <person name="Jetten M.S.M."/>
            <person name="Mascher T."/>
            <person name="Medema M.H."/>
            <person name="Devos D.P."/>
            <person name="Kaster A.-K."/>
            <person name="Ovreas L."/>
            <person name="Rohde M."/>
            <person name="Galperin M.Y."/>
            <person name="Jogler C."/>
        </authorList>
    </citation>
    <scope>NUCLEOTIDE SEQUENCE [LARGE SCALE GENOMIC DNA]</scope>
    <source>
        <strain evidence="1 2">Poly41</strain>
    </source>
</reference>
<gene>
    <name evidence="1" type="ORF">Poly41_16110</name>
</gene>
<protein>
    <submittedName>
        <fullName evidence="1">Uncharacterized protein</fullName>
    </submittedName>
</protein>
<dbReference type="RefSeq" id="WP_146525329.1">
    <property type="nucleotide sequence ID" value="NZ_SJPV01000002.1"/>
</dbReference>
<dbReference type="InterPro" id="IPR027417">
    <property type="entry name" value="P-loop_NTPase"/>
</dbReference>
<dbReference type="InterPro" id="IPR052026">
    <property type="entry name" value="ExeA_AAA_ATPase_DNA-bind"/>
</dbReference>
<evidence type="ECO:0000313" key="1">
    <source>
        <dbReference type="EMBL" id="TWU40776.1"/>
    </source>
</evidence>
<comment type="caution">
    <text evidence="1">The sequence shown here is derived from an EMBL/GenBank/DDBJ whole genome shotgun (WGS) entry which is preliminary data.</text>
</comment>
<sequence length="258" mass="28161">MVESNRYWRLSDTPFSPCRATGCFLGGAQKSSLARLASLLAKRTRCISLVSHSGCGTSTLLERLAQFQGLGDLATQFLITQCVTAIHPDPILRELIEGLGHGTVGKDLTQTFESFVERAGQDGIQTVWLSDGYSSGVLRVMERFSHLPTFSAVIAARPRHSVRFQQHVDLGVPEVRHAAFDLDDTRQFIEQSLLRVDGRSDIFSTAAIGRIHEIGQGRVKSIMRLAADSLAAGAREAANQVTAQMILDVSEPVRRATA</sequence>
<dbReference type="AlphaFoldDB" id="A0A5C6E0B5"/>